<comment type="similarity">
    <text evidence="2">Belongs to the band 7/mec-2 family. HflC subfamily.</text>
</comment>
<protein>
    <submittedName>
        <fullName evidence="8">HflC protein</fullName>
    </submittedName>
</protein>
<evidence type="ECO:0000256" key="1">
    <source>
        <dbReference type="ARBA" id="ARBA00004370"/>
    </source>
</evidence>
<dbReference type="SMART" id="SM00244">
    <property type="entry name" value="PHB"/>
    <property type="match status" value="1"/>
</dbReference>
<sequence length="291" mass="32927">MDQGKLMTVVVALMITVLVGSFCVFTVDERERAIKFRLGEIVKVDFEPGIYFKLPLVNNVRKFDARIVTLDSAPERYLTSEKKNVIVDSFVKWKIADVGTYYTAMSGDERQANLRLSQIIRDGLRGEFGKRTIQEVVSGERAEIMKILTANAAAQAKDFGIDVVDVRIKRIDLSEDVSTSVFLRMEAERARVAKDLRSKGAEAAERIRADADRQRTIIIADAFREAEQLRGEGDGEAAAIYAAAYTQDSEFYSFYRSLDAYRSSFRDKSDIVVLEPDNDFFKYFKNSKGVE</sequence>
<evidence type="ECO:0000256" key="4">
    <source>
        <dbReference type="ARBA" id="ARBA00022989"/>
    </source>
</evidence>
<feature type="transmembrane region" description="Helical" evidence="6">
    <location>
        <begin position="6"/>
        <end position="27"/>
    </location>
</feature>
<dbReference type="NCBIfam" id="TIGR01932">
    <property type="entry name" value="hflC"/>
    <property type="match status" value="1"/>
</dbReference>
<dbReference type="PANTHER" id="PTHR42911">
    <property type="entry name" value="MODULATOR OF FTSH PROTEASE HFLC"/>
    <property type="match status" value="1"/>
</dbReference>
<dbReference type="InterPro" id="IPR001972">
    <property type="entry name" value="Stomatin_HflK_fam"/>
</dbReference>
<reference evidence="8" key="1">
    <citation type="submission" date="2018-06" db="EMBL/GenBank/DDBJ databases">
        <authorList>
            <person name="Zhirakovskaya E."/>
        </authorList>
    </citation>
    <scope>NUCLEOTIDE SEQUENCE</scope>
</reference>
<dbReference type="CDD" id="cd03405">
    <property type="entry name" value="SPFH_HflC"/>
    <property type="match status" value="1"/>
</dbReference>
<dbReference type="PANTHER" id="PTHR42911:SF1">
    <property type="entry name" value="MODULATOR OF FTSH PROTEASE HFLC"/>
    <property type="match status" value="1"/>
</dbReference>
<keyword evidence="3 6" id="KW-0812">Transmembrane</keyword>
<comment type="subcellular location">
    <subcellularLocation>
        <location evidence="1">Membrane</location>
    </subcellularLocation>
</comment>
<organism evidence="8">
    <name type="scientific">hydrothermal vent metagenome</name>
    <dbReference type="NCBI Taxonomy" id="652676"/>
    <lineage>
        <taxon>unclassified sequences</taxon>
        <taxon>metagenomes</taxon>
        <taxon>ecological metagenomes</taxon>
    </lineage>
</organism>
<feature type="domain" description="Band 7" evidence="7">
    <location>
        <begin position="22"/>
        <end position="185"/>
    </location>
</feature>
<dbReference type="SUPFAM" id="SSF117892">
    <property type="entry name" value="Band 7/SPFH domain"/>
    <property type="match status" value="1"/>
</dbReference>
<dbReference type="InterPro" id="IPR001107">
    <property type="entry name" value="Band_7"/>
</dbReference>
<accession>A0A3B0ZGS1</accession>
<evidence type="ECO:0000259" key="7">
    <source>
        <dbReference type="SMART" id="SM00244"/>
    </source>
</evidence>
<keyword evidence="4 6" id="KW-1133">Transmembrane helix</keyword>
<proteinExistence type="inferred from homology"/>
<dbReference type="GO" id="GO:0016020">
    <property type="term" value="C:membrane"/>
    <property type="evidence" value="ECO:0007669"/>
    <property type="project" value="UniProtKB-SubCell"/>
</dbReference>
<dbReference type="EMBL" id="UOFQ01000064">
    <property type="protein sequence ID" value="VAW87423.1"/>
    <property type="molecule type" value="Genomic_DNA"/>
</dbReference>
<evidence type="ECO:0000256" key="6">
    <source>
        <dbReference type="SAM" id="Phobius"/>
    </source>
</evidence>
<evidence type="ECO:0000256" key="5">
    <source>
        <dbReference type="ARBA" id="ARBA00023136"/>
    </source>
</evidence>
<evidence type="ECO:0000256" key="2">
    <source>
        <dbReference type="ARBA" id="ARBA00007862"/>
    </source>
</evidence>
<keyword evidence="5 6" id="KW-0472">Membrane</keyword>
<dbReference type="InterPro" id="IPR010200">
    <property type="entry name" value="HflC"/>
</dbReference>
<dbReference type="PIRSF" id="PIRSF005651">
    <property type="entry name" value="HflC"/>
    <property type="match status" value="1"/>
</dbReference>
<name>A0A3B0ZGS1_9ZZZZ</name>
<dbReference type="Gene3D" id="3.30.479.30">
    <property type="entry name" value="Band 7 domain"/>
    <property type="match status" value="1"/>
</dbReference>
<dbReference type="InterPro" id="IPR036013">
    <property type="entry name" value="Band_7/SPFH_dom_sf"/>
</dbReference>
<dbReference type="AlphaFoldDB" id="A0A3B0ZGS1"/>
<evidence type="ECO:0000313" key="8">
    <source>
        <dbReference type="EMBL" id="VAW87423.1"/>
    </source>
</evidence>
<gene>
    <name evidence="8" type="ORF">MNBD_GAMMA17-8</name>
</gene>
<dbReference type="PRINTS" id="PR00721">
    <property type="entry name" value="STOMATIN"/>
</dbReference>
<dbReference type="Pfam" id="PF01145">
    <property type="entry name" value="Band_7"/>
    <property type="match status" value="1"/>
</dbReference>
<evidence type="ECO:0000256" key="3">
    <source>
        <dbReference type="ARBA" id="ARBA00022692"/>
    </source>
</evidence>